<dbReference type="InterPro" id="IPR005475">
    <property type="entry name" value="Transketolase-like_Pyr-bd"/>
</dbReference>
<evidence type="ECO:0000256" key="10">
    <source>
        <dbReference type="ARBA" id="ARBA00023268"/>
    </source>
</evidence>
<dbReference type="SUPFAM" id="SSF51230">
    <property type="entry name" value="Single hybrid motif"/>
    <property type="match status" value="1"/>
</dbReference>
<dbReference type="CDD" id="cd02000">
    <property type="entry name" value="TPP_E1_PDC_ADC_BCADC"/>
    <property type="match status" value="1"/>
</dbReference>
<dbReference type="AlphaFoldDB" id="A0A6B2M0H4"/>
<evidence type="ECO:0000256" key="9">
    <source>
        <dbReference type="ARBA" id="ARBA00023052"/>
    </source>
</evidence>
<dbReference type="EC" id="1.2.4.4" evidence="6"/>
<evidence type="ECO:0000256" key="11">
    <source>
        <dbReference type="ARBA" id="ARBA00052761"/>
    </source>
</evidence>
<dbReference type="Gene3D" id="2.40.50.100">
    <property type="match status" value="1"/>
</dbReference>
<dbReference type="PANTHER" id="PTHR42980">
    <property type="entry name" value="2-OXOISOVALERATE DEHYDROGENASE SUBUNIT BETA-RELATED"/>
    <property type="match status" value="1"/>
</dbReference>
<dbReference type="GO" id="GO:0004149">
    <property type="term" value="F:dihydrolipoyllysine-residue succinyltransferase activity"/>
    <property type="evidence" value="ECO:0007669"/>
    <property type="project" value="UniProtKB-EC"/>
</dbReference>
<name>A0A6B2M0H4_9BACT</name>
<evidence type="ECO:0000256" key="1">
    <source>
        <dbReference type="ARBA" id="ARBA00001938"/>
    </source>
</evidence>
<keyword evidence="8" id="KW-0560">Oxidoreductase</keyword>
<keyword evidence="10" id="KW-0511">Multifunctional enzyme</keyword>
<feature type="compositionally biased region" description="Polar residues" evidence="12">
    <location>
        <begin position="778"/>
        <end position="794"/>
    </location>
</feature>
<keyword evidence="7" id="KW-0450">Lipoyl</keyword>
<reference evidence="14 15" key="1">
    <citation type="submission" date="2020-02" db="EMBL/GenBank/DDBJ databases">
        <title>Albibacoteraceae fam. nov., the first described family within the subdivision 4 Verrucomicrobia.</title>
        <authorList>
            <person name="Xi F."/>
        </authorList>
    </citation>
    <scope>NUCLEOTIDE SEQUENCE [LARGE SCALE GENOMIC DNA]</scope>
    <source>
        <strain evidence="14 15">CK1056</strain>
    </source>
</reference>
<dbReference type="GO" id="GO:0006099">
    <property type="term" value="P:tricarboxylic acid cycle"/>
    <property type="evidence" value="ECO:0007669"/>
    <property type="project" value="UniProtKB-UniPathway"/>
</dbReference>
<dbReference type="SMART" id="SM00861">
    <property type="entry name" value="Transket_pyr"/>
    <property type="match status" value="1"/>
</dbReference>
<dbReference type="Pfam" id="PF02779">
    <property type="entry name" value="Transket_pyr"/>
    <property type="match status" value="1"/>
</dbReference>
<evidence type="ECO:0000313" key="15">
    <source>
        <dbReference type="Proteomes" id="UP000478417"/>
    </source>
</evidence>
<keyword evidence="15" id="KW-1185">Reference proteome</keyword>
<comment type="function">
    <text evidence="3">E1 component of the 2-oxoglutarate dehydrogenase (OGDH) complex which catalyzes the decarboxylation of 2-oxoglutarate, the first step in the conversion of 2-oxoglutarate to succinyl-CoA and CO(2).</text>
</comment>
<dbReference type="Gene3D" id="3.40.50.920">
    <property type="match status" value="1"/>
</dbReference>
<evidence type="ECO:0000256" key="4">
    <source>
        <dbReference type="ARBA" id="ARBA00004813"/>
    </source>
</evidence>
<dbReference type="InterPro" id="IPR000089">
    <property type="entry name" value="Biotin_lipoyl"/>
</dbReference>
<dbReference type="UniPathway" id="UPA00223">
    <property type="reaction ID" value="UER00997"/>
</dbReference>
<dbReference type="Gene3D" id="3.30.559.10">
    <property type="entry name" value="Chloramphenicol acetyltransferase-like domain"/>
    <property type="match status" value="1"/>
</dbReference>
<dbReference type="InterPro" id="IPR001017">
    <property type="entry name" value="DH_E1"/>
</dbReference>
<feature type="domain" description="Lipoyl-binding" evidence="13">
    <location>
        <begin position="694"/>
        <end position="769"/>
    </location>
</feature>
<dbReference type="GO" id="GO:0009083">
    <property type="term" value="P:branched-chain amino acid catabolic process"/>
    <property type="evidence" value="ECO:0007669"/>
    <property type="project" value="TreeGrafter"/>
</dbReference>
<dbReference type="InterPro" id="IPR029061">
    <property type="entry name" value="THDP-binding"/>
</dbReference>
<dbReference type="InterPro" id="IPR033248">
    <property type="entry name" value="Transketolase_C"/>
</dbReference>
<dbReference type="InterPro" id="IPR023213">
    <property type="entry name" value="CAT-like_dom_sf"/>
</dbReference>
<accession>A0A6B2M0H4</accession>
<evidence type="ECO:0000256" key="12">
    <source>
        <dbReference type="SAM" id="MobiDB-lite"/>
    </source>
</evidence>
<protein>
    <recommendedName>
        <fullName evidence="6">3-methyl-2-oxobutanoate dehydrogenase (2-methylpropanoyl-transferring)</fullName>
        <ecNumber evidence="6">1.2.4.4</ecNumber>
    </recommendedName>
</protein>
<dbReference type="GO" id="GO:0007584">
    <property type="term" value="P:response to nutrient"/>
    <property type="evidence" value="ECO:0007669"/>
    <property type="project" value="TreeGrafter"/>
</dbReference>
<comment type="catalytic activity">
    <reaction evidence="11">
        <text>N(6)-[(R)-dihydrolipoyl]-L-lysyl-[protein] + succinyl-CoA = N(6)-[(R)-S(8)-succinyldihydrolipoyl]-L-lysyl-[protein] + CoA</text>
        <dbReference type="Rhea" id="RHEA:15213"/>
        <dbReference type="Rhea" id="RHEA-COMP:10475"/>
        <dbReference type="Rhea" id="RHEA-COMP:20092"/>
        <dbReference type="ChEBI" id="CHEBI:57287"/>
        <dbReference type="ChEBI" id="CHEBI:57292"/>
        <dbReference type="ChEBI" id="CHEBI:83100"/>
        <dbReference type="ChEBI" id="CHEBI:83120"/>
        <dbReference type="EC" id="2.3.1.61"/>
    </reaction>
</comment>
<comment type="cofactor">
    <cofactor evidence="2">
        <name>thiamine diphosphate</name>
        <dbReference type="ChEBI" id="CHEBI:58937"/>
    </cofactor>
</comment>
<comment type="similarity">
    <text evidence="5">Belongs to the 2-oxoacid dehydrogenase family.</text>
</comment>
<keyword evidence="9" id="KW-0786">Thiamine pyrophosphate</keyword>
<dbReference type="Proteomes" id="UP000478417">
    <property type="component" value="Unassembled WGS sequence"/>
</dbReference>
<dbReference type="PROSITE" id="PS50968">
    <property type="entry name" value="BIOTINYL_LIPOYL"/>
    <property type="match status" value="1"/>
</dbReference>
<comment type="pathway">
    <text evidence="4">Carbohydrate metabolism; tricarboxylic acid cycle; succinyl-CoA from 2-oxoglutarate (dehydrogenase route): step 1/1.</text>
</comment>
<dbReference type="Pfam" id="PF00198">
    <property type="entry name" value="2-oxoacid_dh"/>
    <property type="match status" value="1"/>
</dbReference>
<dbReference type="InterPro" id="IPR009014">
    <property type="entry name" value="Transketo_C/PFOR_II"/>
</dbReference>
<dbReference type="InterPro" id="IPR011053">
    <property type="entry name" value="Single_hybrid_motif"/>
</dbReference>
<dbReference type="SUPFAM" id="SSF52922">
    <property type="entry name" value="TK C-terminal domain-like"/>
    <property type="match status" value="1"/>
</dbReference>
<evidence type="ECO:0000256" key="3">
    <source>
        <dbReference type="ARBA" id="ARBA00003906"/>
    </source>
</evidence>
<evidence type="ECO:0000313" key="14">
    <source>
        <dbReference type="EMBL" id="NDV62213.1"/>
    </source>
</evidence>
<dbReference type="Pfam" id="PF02780">
    <property type="entry name" value="Transketolase_C"/>
    <property type="match status" value="1"/>
</dbReference>
<dbReference type="EMBL" id="JAAGNX010000002">
    <property type="protein sequence ID" value="NDV62213.1"/>
    <property type="molecule type" value="Genomic_DNA"/>
</dbReference>
<evidence type="ECO:0000256" key="8">
    <source>
        <dbReference type="ARBA" id="ARBA00023002"/>
    </source>
</evidence>
<dbReference type="GO" id="GO:0003863">
    <property type="term" value="F:branched-chain 2-oxo acid dehydrogenase activity"/>
    <property type="evidence" value="ECO:0007669"/>
    <property type="project" value="UniProtKB-EC"/>
</dbReference>
<gene>
    <name evidence="14" type="ORF">G0Q06_07120</name>
</gene>
<sequence>MTMGKLNADDKRKLLQTMLLSRSGDLREQSLIRQGKGWFHVSGMGHEALAVAGYLLREGDYFSGYYRDRPIALARGMENYDLALAFFAKRASASGGRQMPAHFSSKELGILSIASVVGSSLLPAAGLAWALKLDNKPNLVLTTVGDAGSRQGDFFESIAFAIERQLPVIFLVEDNGIGISTVTEKMHPLGLDMLNGKMWKIADGCCVDAVYDVVQPAMEAARAGKGPQFIWCQTERISSHSSADDHRKYRSEEELESLDGKDPINRLKRDMIASGDLSEEAFEEMKASIEKDVRSEYQRAFEDHDPTPEDLMKHVLGPTSKAPSLKLDLKGEQARMVDAINATFHAALKKSREVVFFGQDIEDPKGGVFSLTKGLSTRAPEQVFNSPLAESTIFGVAAGMAAYGKRPVFEIQFADYIWPGFNQLVTQLSTLHWRTNGEWSAPAVIYAPYGAYLPGGALWHSQTNESALAHFPGLKIAVPSTPEDAAGLFWTAMHGNSPSLILLPKHLMWTTHEPNGNFQPVPFGKAVIRQEGTSLTLVTWGNGTEVVQEALELLGDTDRIEVIDLRTVSPIDMATIEASVEKTGRILIVQEDAESCSIGQNIISRLTANGEIFSRLQAPPTLLAKPDVNIGYNPVLEYAALPGKKDVARKIQELLTLEWARQEPQKAALPVANPAFEQLKESLAGEHAGQAKELTGIKVPILGEGITTARVISLIAKPGDEIEPDDALCEVETDKALFPIESPYSGRFVDWKVREDDEVGVGQVIAEMEVPTEERPAPQSSLESTTQRESTSTLEDAGQPATDKIIEGGLPHRVIAQLKNVVPAHMTVKAGWETIREARKAAKKELGKAAPSPTVMVAWALVQAMKRHPVFSCTITQDNTLSHNKIFDFGVAVALKKDALDTAIIPRASELEGPAFVEAYAGAIEAVREGNTRSKAGVPLILTSMGGFDVRDAQPLVVPPAIATLFLGEAHWESKDTKSFIQQVALCLSFDHRWLNGAAGAHFLQDVKKEMESFSLDVLKG</sequence>
<evidence type="ECO:0000256" key="7">
    <source>
        <dbReference type="ARBA" id="ARBA00022823"/>
    </source>
</evidence>
<evidence type="ECO:0000256" key="5">
    <source>
        <dbReference type="ARBA" id="ARBA00007317"/>
    </source>
</evidence>
<comment type="caution">
    <text evidence="14">The sequence shown here is derived from an EMBL/GenBank/DDBJ whole genome shotgun (WGS) entry which is preliminary data.</text>
</comment>
<dbReference type="Pfam" id="PF00676">
    <property type="entry name" value="E1_dh"/>
    <property type="match status" value="1"/>
</dbReference>
<dbReference type="Pfam" id="PF00364">
    <property type="entry name" value="Biotin_lipoyl"/>
    <property type="match status" value="1"/>
</dbReference>
<organism evidence="14 15">
    <name type="scientific">Oceanipulchritudo coccoides</name>
    <dbReference type="NCBI Taxonomy" id="2706888"/>
    <lineage>
        <taxon>Bacteria</taxon>
        <taxon>Pseudomonadati</taxon>
        <taxon>Verrucomicrobiota</taxon>
        <taxon>Opitutia</taxon>
        <taxon>Puniceicoccales</taxon>
        <taxon>Oceanipulchritudinaceae</taxon>
        <taxon>Oceanipulchritudo</taxon>
    </lineage>
</organism>
<dbReference type="CDD" id="cd06849">
    <property type="entry name" value="lipoyl_domain"/>
    <property type="match status" value="1"/>
</dbReference>
<comment type="cofactor">
    <cofactor evidence="1">
        <name>(R)-lipoate</name>
        <dbReference type="ChEBI" id="CHEBI:83088"/>
    </cofactor>
</comment>
<feature type="region of interest" description="Disordered" evidence="12">
    <location>
        <begin position="768"/>
        <end position="799"/>
    </location>
</feature>
<dbReference type="InterPro" id="IPR001078">
    <property type="entry name" value="2-oxoacid_DH_actylTfrase"/>
</dbReference>
<proteinExistence type="inferred from homology"/>
<evidence type="ECO:0000256" key="2">
    <source>
        <dbReference type="ARBA" id="ARBA00001964"/>
    </source>
</evidence>
<dbReference type="SUPFAM" id="SSF52518">
    <property type="entry name" value="Thiamin diphosphate-binding fold (THDP-binding)"/>
    <property type="match status" value="2"/>
</dbReference>
<dbReference type="Gene3D" id="3.40.50.970">
    <property type="match status" value="2"/>
</dbReference>
<dbReference type="SUPFAM" id="SSF52777">
    <property type="entry name" value="CoA-dependent acyltransferases"/>
    <property type="match status" value="1"/>
</dbReference>
<dbReference type="PANTHER" id="PTHR42980:SF1">
    <property type="entry name" value="2-OXOISOVALERATE DEHYDROGENASE SUBUNIT BETA, MITOCHONDRIAL"/>
    <property type="match status" value="1"/>
</dbReference>
<feature type="compositionally biased region" description="Basic and acidic residues" evidence="12">
    <location>
        <begin position="242"/>
        <end position="261"/>
    </location>
</feature>
<evidence type="ECO:0000256" key="6">
    <source>
        <dbReference type="ARBA" id="ARBA00012277"/>
    </source>
</evidence>
<feature type="region of interest" description="Disordered" evidence="12">
    <location>
        <begin position="241"/>
        <end position="261"/>
    </location>
</feature>
<evidence type="ECO:0000259" key="13">
    <source>
        <dbReference type="PROSITE" id="PS50968"/>
    </source>
</evidence>